<dbReference type="EMBL" id="CP118988">
    <property type="protein sequence ID" value="WED76947.1"/>
    <property type="molecule type" value="Genomic_DNA"/>
</dbReference>
<proteinExistence type="predicted"/>
<reference evidence="1" key="1">
    <citation type="submission" date="2023-02" db="EMBL/GenBank/DDBJ databases">
        <title>The sequence of Aeromonas allosaccharophila K520.</title>
        <authorList>
            <person name="Luo X."/>
        </authorList>
    </citation>
    <scope>NUCLEOTIDE SEQUENCE</scope>
    <source>
        <strain evidence="1">K520</strain>
    </source>
</reference>
<sequence length="164" mass="19184">MVTSPDIENQQNCLMFDAVSAHTDCLIQIVKERRNSSLLREWNSTQPPSRVKPYFQRLFEAPTGLFALPLALSMGRIIEIQLTLARLYRNKIAKKCNLLVIHIQPQLLYRLIHRNRFRIARMAENKEAKMDLRLSPYKGECPRLGKRAPAQHWWAISSWLTMLK</sequence>
<name>A0AAX3NU91_9GAMM</name>
<dbReference type="Proteomes" id="UP001213721">
    <property type="component" value="Chromosome"/>
</dbReference>
<gene>
    <name evidence="1" type="ORF">PYU98_01250</name>
</gene>
<dbReference type="RefSeq" id="WP_275057264.1">
    <property type="nucleotide sequence ID" value="NZ_CP118988.1"/>
</dbReference>
<protein>
    <submittedName>
        <fullName evidence="1">Uncharacterized protein</fullName>
    </submittedName>
</protein>
<evidence type="ECO:0000313" key="2">
    <source>
        <dbReference type="Proteomes" id="UP001213721"/>
    </source>
</evidence>
<accession>A0AAX3NU91</accession>
<evidence type="ECO:0000313" key="1">
    <source>
        <dbReference type="EMBL" id="WED76947.1"/>
    </source>
</evidence>
<organism evidence="1 2">
    <name type="scientific">Aeromonas allosaccharophila</name>
    <dbReference type="NCBI Taxonomy" id="656"/>
    <lineage>
        <taxon>Bacteria</taxon>
        <taxon>Pseudomonadati</taxon>
        <taxon>Pseudomonadota</taxon>
        <taxon>Gammaproteobacteria</taxon>
        <taxon>Aeromonadales</taxon>
        <taxon>Aeromonadaceae</taxon>
        <taxon>Aeromonas</taxon>
    </lineage>
</organism>
<dbReference type="AlphaFoldDB" id="A0AAX3NU91"/>